<dbReference type="AlphaFoldDB" id="A0A291C271"/>
<feature type="chain" id="PRO_5028521474" description="Conotoxin" evidence="5">
    <location>
        <begin position="20"/>
        <end position="60"/>
    </location>
</feature>
<feature type="signal peptide" evidence="5">
    <location>
        <begin position="1"/>
        <end position="19"/>
    </location>
</feature>
<dbReference type="Pfam" id="PF16981">
    <property type="entry name" value="Chi-conotoxin"/>
    <property type="match status" value="1"/>
</dbReference>
<dbReference type="GO" id="GO:0090729">
    <property type="term" value="F:toxin activity"/>
    <property type="evidence" value="ECO:0007669"/>
    <property type="project" value="UniProtKB-UniRule"/>
</dbReference>
<keyword evidence="4 5" id="KW-0732">Signal</keyword>
<name>A0A291C271_9COND</name>
<evidence type="ECO:0000256" key="3">
    <source>
        <dbReference type="ARBA" id="ARBA00022656"/>
    </source>
</evidence>
<reference evidence="6" key="2">
    <citation type="submission" date="2017-07" db="EMBL/GenBank/DDBJ databases">
        <authorList>
            <person name="Sun Z.S."/>
            <person name="Albrecht U."/>
            <person name="Echele G."/>
            <person name="Lee C.C."/>
        </authorList>
    </citation>
    <scope>NUCLEOTIDE SEQUENCE</scope>
    <source>
        <strain evidence="6">T_Amz5.7</strain>
    </source>
</reference>
<evidence type="ECO:0000313" key="6">
    <source>
        <dbReference type="EMBL" id="ATF27565.1"/>
    </source>
</evidence>
<keyword evidence="2 5" id="KW-0964">Secreted</keyword>
<evidence type="ECO:0000256" key="5">
    <source>
        <dbReference type="RuleBase" id="RU367125"/>
    </source>
</evidence>
<dbReference type="EMBL" id="MF576731">
    <property type="protein sequence ID" value="ATF27565.1"/>
    <property type="molecule type" value="mRNA"/>
</dbReference>
<dbReference type="InterPro" id="IPR031565">
    <property type="entry name" value="T-conotoxin"/>
</dbReference>
<protein>
    <recommendedName>
        <fullName evidence="5">Conotoxin</fullName>
    </recommendedName>
</protein>
<reference evidence="6" key="1">
    <citation type="journal article" date="2017" name="Genome Biol. Evol.">
        <title>Divergence of the Venom Exogene Repertoire in Two Sister Species of Turriconus.</title>
        <authorList>
            <person name="Li Q."/>
            <person name="Barghi N."/>
            <person name="Lu A."/>
            <person name="Fedosov A.E."/>
            <person name="Bandyopadhyay P.K."/>
            <person name="Lluisma A.O."/>
            <person name="Concepcion G.P."/>
            <person name="Yandell M."/>
            <person name="Olivera B.M."/>
            <person name="Safavi-Hemami H."/>
        </authorList>
    </citation>
    <scope>NUCLEOTIDE SEQUENCE</scope>
    <source>
        <strain evidence="6">T_Amz5.7</strain>
    </source>
</reference>
<dbReference type="GO" id="GO:0005576">
    <property type="term" value="C:extracellular region"/>
    <property type="evidence" value="ECO:0007669"/>
    <property type="project" value="UniProtKB-SubCell"/>
</dbReference>
<organism evidence="6">
    <name type="scientific">Conus andremenezi</name>
    <dbReference type="NCBI Taxonomy" id="1077466"/>
    <lineage>
        <taxon>Eukaryota</taxon>
        <taxon>Metazoa</taxon>
        <taxon>Spiralia</taxon>
        <taxon>Lophotrochozoa</taxon>
        <taxon>Mollusca</taxon>
        <taxon>Gastropoda</taxon>
        <taxon>Caenogastropoda</taxon>
        <taxon>Neogastropoda</taxon>
        <taxon>Conoidea</taxon>
        <taxon>Conidae</taxon>
        <taxon>Conus</taxon>
        <taxon>Turriconus</taxon>
    </lineage>
</organism>
<comment type="subcellular location">
    <subcellularLocation>
        <location evidence="1 5">Secreted</location>
    </subcellularLocation>
</comment>
<keyword evidence="3 5" id="KW-0800">Toxin</keyword>
<proteinExistence type="evidence at transcript level"/>
<comment type="similarity">
    <text evidence="5">Belongs to the conotoxin T superfamily.</text>
</comment>
<sequence>MFGLPVFIILLLLVSPAATVLVDSELQRDLAQQSPKDFGMRTDDIRSIKERICCSTNWCC</sequence>
<evidence type="ECO:0000256" key="4">
    <source>
        <dbReference type="ARBA" id="ARBA00022729"/>
    </source>
</evidence>
<evidence type="ECO:0000256" key="1">
    <source>
        <dbReference type="ARBA" id="ARBA00004613"/>
    </source>
</evidence>
<evidence type="ECO:0000256" key="2">
    <source>
        <dbReference type="ARBA" id="ARBA00022525"/>
    </source>
</evidence>
<accession>A0A291C271</accession>